<keyword evidence="2" id="KW-1185">Reference proteome</keyword>
<proteinExistence type="predicted"/>
<dbReference type="Proteomes" id="UP001050975">
    <property type="component" value="Unassembled WGS sequence"/>
</dbReference>
<evidence type="ECO:0000313" key="2">
    <source>
        <dbReference type="Proteomes" id="UP001050975"/>
    </source>
</evidence>
<dbReference type="SUPFAM" id="SSF52540">
    <property type="entry name" value="P-loop containing nucleoside triphosphate hydrolases"/>
    <property type="match status" value="1"/>
</dbReference>
<gene>
    <name evidence="1" type="ORF">MiSe_52890</name>
</gene>
<organism evidence="1 2">
    <name type="scientific">Microseira wollei NIES-4236</name>
    <dbReference type="NCBI Taxonomy" id="2530354"/>
    <lineage>
        <taxon>Bacteria</taxon>
        <taxon>Bacillati</taxon>
        <taxon>Cyanobacteriota</taxon>
        <taxon>Cyanophyceae</taxon>
        <taxon>Oscillatoriophycideae</taxon>
        <taxon>Aerosakkonematales</taxon>
        <taxon>Aerosakkonemataceae</taxon>
        <taxon>Microseira</taxon>
    </lineage>
</organism>
<reference evidence="1" key="1">
    <citation type="submission" date="2019-10" db="EMBL/GenBank/DDBJ databases">
        <title>Draft genome sequece of Microseira wollei NIES-4236.</title>
        <authorList>
            <person name="Yamaguchi H."/>
            <person name="Suzuki S."/>
            <person name="Kawachi M."/>
        </authorList>
    </citation>
    <scope>NUCLEOTIDE SEQUENCE</scope>
    <source>
        <strain evidence="1">NIES-4236</strain>
    </source>
</reference>
<dbReference type="InterPro" id="IPR027417">
    <property type="entry name" value="P-loop_NTPase"/>
</dbReference>
<comment type="caution">
    <text evidence="1">The sequence shown here is derived from an EMBL/GenBank/DDBJ whole genome shotgun (WGS) entry which is preliminary data.</text>
</comment>
<dbReference type="EMBL" id="BLAY01000092">
    <property type="protein sequence ID" value="GET40480.1"/>
    <property type="molecule type" value="Genomic_DNA"/>
</dbReference>
<sequence>MAIIGTKYLLTKPMNDQLPQCNLEYTGKILVPACPYLPSQELLESVKLAINLERPLLLMGDPGCGKTKLASAIA</sequence>
<dbReference type="Gene3D" id="3.40.50.300">
    <property type="entry name" value="P-loop containing nucleotide triphosphate hydrolases"/>
    <property type="match status" value="1"/>
</dbReference>
<name>A0AAV3XJY4_9CYAN</name>
<protein>
    <submittedName>
        <fullName evidence="1">Uncharacterized protein</fullName>
    </submittedName>
</protein>
<evidence type="ECO:0000313" key="1">
    <source>
        <dbReference type="EMBL" id="GET40480.1"/>
    </source>
</evidence>
<accession>A0AAV3XJY4</accession>
<dbReference type="AlphaFoldDB" id="A0AAV3XJY4"/>